<dbReference type="Proteomes" id="UP001328107">
    <property type="component" value="Unassembled WGS sequence"/>
</dbReference>
<evidence type="ECO:0000256" key="1">
    <source>
        <dbReference type="ARBA" id="ARBA00004606"/>
    </source>
</evidence>
<keyword evidence="5" id="KW-0325">Glycoprotein</keyword>
<feature type="non-terminal residue" evidence="6">
    <location>
        <position position="77"/>
    </location>
</feature>
<sequence length="77" mass="9183">IHVHFLKNRILPPRNPDTGFPIAYARLVFKDYEFLEDQLLTNYATENVFCYAIDKKASRTFRERFFKLEECLPNVVV</sequence>
<comment type="caution">
    <text evidence="6">The sequence shown here is derived from an EMBL/GenBank/DDBJ whole genome shotgun (WGS) entry which is preliminary data.</text>
</comment>
<evidence type="ECO:0000313" key="7">
    <source>
        <dbReference type="Proteomes" id="UP001328107"/>
    </source>
</evidence>
<evidence type="ECO:0000256" key="5">
    <source>
        <dbReference type="ARBA" id="ARBA00023180"/>
    </source>
</evidence>
<keyword evidence="3" id="KW-0808">Transferase</keyword>
<dbReference type="GO" id="GO:0016020">
    <property type="term" value="C:membrane"/>
    <property type="evidence" value="ECO:0007669"/>
    <property type="project" value="UniProtKB-SubCell"/>
</dbReference>
<keyword evidence="2" id="KW-0328">Glycosyltransferase</keyword>
<organism evidence="6 7">
    <name type="scientific">Pristionchus mayeri</name>
    <dbReference type="NCBI Taxonomy" id="1317129"/>
    <lineage>
        <taxon>Eukaryota</taxon>
        <taxon>Metazoa</taxon>
        <taxon>Ecdysozoa</taxon>
        <taxon>Nematoda</taxon>
        <taxon>Chromadorea</taxon>
        <taxon>Rhabditida</taxon>
        <taxon>Rhabditina</taxon>
        <taxon>Diplogasteromorpha</taxon>
        <taxon>Diplogasteroidea</taxon>
        <taxon>Neodiplogasteridae</taxon>
        <taxon>Pristionchus</taxon>
    </lineage>
</organism>
<dbReference type="GO" id="GO:0016757">
    <property type="term" value="F:glycosyltransferase activity"/>
    <property type="evidence" value="ECO:0007669"/>
    <property type="project" value="UniProtKB-KW"/>
</dbReference>
<protein>
    <submittedName>
        <fullName evidence="6">Uncharacterized protein</fullName>
    </submittedName>
</protein>
<dbReference type="InterPro" id="IPR003406">
    <property type="entry name" value="Glyco_trans_14"/>
</dbReference>
<evidence type="ECO:0000256" key="2">
    <source>
        <dbReference type="ARBA" id="ARBA00022676"/>
    </source>
</evidence>
<dbReference type="EMBL" id="BTRK01000006">
    <property type="protein sequence ID" value="GMR62776.1"/>
    <property type="molecule type" value="Genomic_DNA"/>
</dbReference>
<dbReference type="AlphaFoldDB" id="A0AAN5IGE6"/>
<reference evidence="7" key="1">
    <citation type="submission" date="2022-10" db="EMBL/GenBank/DDBJ databases">
        <title>Genome assembly of Pristionchus species.</title>
        <authorList>
            <person name="Yoshida K."/>
            <person name="Sommer R.J."/>
        </authorList>
    </citation>
    <scope>NUCLEOTIDE SEQUENCE [LARGE SCALE GENOMIC DNA]</scope>
    <source>
        <strain evidence="7">RS5460</strain>
    </source>
</reference>
<name>A0AAN5IGE6_9BILA</name>
<dbReference type="PANTHER" id="PTHR46671">
    <property type="entry name" value="PROTEIN CBG11221"/>
    <property type="match status" value="1"/>
</dbReference>
<dbReference type="Pfam" id="PF02485">
    <property type="entry name" value="Branch"/>
    <property type="match status" value="1"/>
</dbReference>
<gene>
    <name evidence="6" type="ORF">PMAYCL1PPCAC_32971</name>
</gene>
<keyword evidence="7" id="KW-1185">Reference proteome</keyword>
<keyword evidence="4" id="KW-0472">Membrane</keyword>
<proteinExistence type="predicted"/>
<feature type="non-terminal residue" evidence="6">
    <location>
        <position position="1"/>
    </location>
</feature>
<evidence type="ECO:0000256" key="4">
    <source>
        <dbReference type="ARBA" id="ARBA00023136"/>
    </source>
</evidence>
<comment type="subcellular location">
    <subcellularLocation>
        <location evidence="1">Membrane</location>
        <topology evidence="1">Single-pass type II membrane protein</topology>
    </subcellularLocation>
</comment>
<evidence type="ECO:0000256" key="3">
    <source>
        <dbReference type="ARBA" id="ARBA00022679"/>
    </source>
</evidence>
<evidence type="ECO:0000313" key="6">
    <source>
        <dbReference type="EMBL" id="GMR62776.1"/>
    </source>
</evidence>
<dbReference type="PANTHER" id="PTHR46671:SF7">
    <property type="entry name" value="CORE-2_I-BRANCHING ENZYME"/>
    <property type="match status" value="1"/>
</dbReference>
<accession>A0AAN5IGE6</accession>